<evidence type="ECO:0000256" key="4">
    <source>
        <dbReference type="ARBA" id="ARBA00022723"/>
    </source>
</evidence>
<evidence type="ECO:0000256" key="3">
    <source>
        <dbReference type="ARBA" id="ARBA00012579"/>
    </source>
</evidence>
<feature type="site" description="Transition state stabilizer" evidence="7">
    <location>
        <position position="133"/>
    </location>
</feature>
<feature type="binding site" evidence="7">
    <location>
        <begin position="56"/>
        <end position="58"/>
    </location>
    <ligand>
        <name>4-CDP-2-C-methyl-D-erythritol 2-phosphate</name>
        <dbReference type="ChEBI" id="CHEBI:57919"/>
    </ligand>
</feature>
<dbReference type="PANTHER" id="PTHR43181">
    <property type="entry name" value="2-C-METHYL-D-ERYTHRITOL 2,4-CYCLODIPHOSPHATE SYNTHASE, CHLOROPLASTIC"/>
    <property type="match status" value="1"/>
</dbReference>
<organism evidence="10 11">
    <name type="scientific">Rubrivirga litoralis</name>
    <dbReference type="NCBI Taxonomy" id="3075598"/>
    <lineage>
        <taxon>Bacteria</taxon>
        <taxon>Pseudomonadati</taxon>
        <taxon>Rhodothermota</taxon>
        <taxon>Rhodothermia</taxon>
        <taxon>Rhodothermales</taxon>
        <taxon>Rubricoccaceae</taxon>
        <taxon>Rubrivirga</taxon>
    </lineage>
</organism>
<dbReference type="Gene3D" id="3.30.1330.50">
    <property type="entry name" value="2-C-methyl-D-erythritol 2,4-cyclodiphosphate synthase"/>
    <property type="match status" value="1"/>
</dbReference>
<dbReference type="GO" id="GO:0008685">
    <property type="term" value="F:2-C-methyl-D-erythritol 2,4-cyclodiphosphate synthase activity"/>
    <property type="evidence" value="ECO:0007669"/>
    <property type="project" value="UniProtKB-EC"/>
</dbReference>
<proteinExistence type="inferred from homology"/>
<dbReference type="HAMAP" id="MF_00107">
    <property type="entry name" value="IspF"/>
    <property type="match status" value="1"/>
</dbReference>
<dbReference type="RefSeq" id="WP_311666054.1">
    <property type="nucleotide sequence ID" value="NZ_JAVRHT010000080.1"/>
</dbReference>
<name>A0ABU3BVI3_9BACT</name>
<accession>A0ABU3BVI3</accession>
<feature type="binding site" evidence="7">
    <location>
        <position position="8"/>
    </location>
    <ligand>
        <name>a divalent metal cation</name>
        <dbReference type="ChEBI" id="CHEBI:60240"/>
    </ligand>
</feature>
<feature type="binding site" evidence="7">
    <location>
        <position position="139"/>
    </location>
    <ligand>
        <name>4-CDP-2-C-methyl-D-erythritol 2-phosphate</name>
        <dbReference type="ChEBI" id="CHEBI:57919"/>
    </ligand>
</feature>
<dbReference type="NCBIfam" id="TIGR00151">
    <property type="entry name" value="ispF"/>
    <property type="match status" value="1"/>
</dbReference>
<dbReference type="PROSITE" id="PS01350">
    <property type="entry name" value="ISPF"/>
    <property type="match status" value="1"/>
</dbReference>
<comment type="pathway">
    <text evidence="2 7">Isoprenoid biosynthesis; isopentenyl diphosphate biosynthesis via DXP pathway; isopentenyl diphosphate from 1-deoxy-D-xylulose 5-phosphate: step 4/6.</text>
</comment>
<evidence type="ECO:0000259" key="9">
    <source>
        <dbReference type="Pfam" id="PF02542"/>
    </source>
</evidence>
<evidence type="ECO:0000256" key="8">
    <source>
        <dbReference type="RuleBase" id="RU004395"/>
    </source>
</evidence>
<gene>
    <name evidence="7 10" type="primary">ispF</name>
    <name evidence="10" type="ORF">RM540_16220</name>
</gene>
<sequence length="157" mass="15982">MRIGHGYDVHRLVSGRPLILGGVGVPSDVGLDGHSDADVLTHAVIDALLGAAALGDIGALFPDTDAEWAGADSLDLLRRVVERVGRAGWDIGNVDATVVLQRPKLRPHVDAMRAALAGALGVDVGRVSVKATTGEGMGFVGTGEGAAAHAVCLLTAH</sequence>
<evidence type="ECO:0000313" key="10">
    <source>
        <dbReference type="EMBL" id="MDT0633297.1"/>
    </source>
</evidence>
<dbReference type="Proteomes" id="UP001267426">
    <property type="component" value="Unassembled WGS sequence"/>
</dbReference>
<dbReference type="InterPro" id="IPR003526">
    <property type="entry name" value="MECDP_synthase"/>
</dbReference>
<evidence type="ECO:0000256" key="7">
    <source>
        <dbReference type="HAMAP-Rule" id="MF_00107"/>
    </source>
</evidence>
<feature type="domain" description="2-C-methyl-D-erythritol 2,4-cyclodiphosphate synthase" evidence="9">
    <location>
        <begin position="1"/>
        <end position="154"/>
    </location>
</feature>
<keyword evidence="4 7" id="KW-0479">Metal-binding</keyword>
<dbReference type="PANTHER" id="PTHR43181:SF1">
    <property type="entry name" value="2-C-METHYL-D-ERYTHRITOL 2,4-CYCLODIPHOSPHATE SYNTHASE, CHLOROPLASTIC"/>
    <property type="match status" value="1"/>
</dbReference>
<reference evidence="10 11" key="1">
    <citation type="submission" date="2023-09" db="EMBL/GenBank/DDBJ databases">
        <authorList>
            <person name="Rey-Velasco X."/>
        </authorList>
    </citation>
    <scope>NUCLEOTIDE SEQUENCE [LARGE SCALE GENOMIC DNA]</scope>
    <source>
        <strain evidence="10 11">F394</strain>
    </source>
</reference>
<dbReference type="SUPFAM" id="SSF69765">
    <property type="entry name" value="IpsF-like"/>
    <property type="match status" value="1"/>
</dbReference>
<feature type="binding site" evidence="7">
    <location>
        <begin position="8"/>
        <end position="10"/>
    </location>
    <ligand>
        <name>4-CDP-2-C-methyl-D-erythritol 2-phosphate</name>
        <dbReference type="ChEBI" id="CHEBI:57919"/>
    </ligand>
</feature>
<comment type="catalytic activity">
    <reaction evidence="1 7 8">
        <text>4-CDP-2-C-methyl-D-erythritol 2-phosphate = 2-C-methyl-D-erythritol 2,4-cyclic diphosphate + CMP</text>
        <dbReference type="Rhea" id="RHEA:23864"/>
        <dbReference type="ChEBI" id="CHEBI:57919"/>
        <dbReference type="ChEBI" id="CHEBI:58483"/>
        <dbReference type="ChEBI" id="CHEBI:60377"/>
        <dbReference type="EC" id="4.6.1.12"/>
    </reaction>
</comment>
<evidence type="ECO:0000313" key="11">
    <source>
        <dbReference type="Proteomes" id="UP001267426"/>
    </source>
</evidence>
<keyword evidence="5 7" id="KW-0414">Isoprene biosynthesis</keyword>
<protein>
    <recommendedName>
        <fullName evidence="3 7">2-C-methyl-D-erythritol 2,4-cyclodiphosphate synthase</fullName>
        <shortName evidence="7">MECDP-synthase</shortName>
        <shortName evidence="7">MECPP-synthase</shortName>
        <shortName evidence="7">MECPS</shortName>
        <ecNumber evidence="3 7">4.6.1.12</ecNumber>
    </recommendedName>
</protein>
<keyword evidence="6 7" id="KW-0456">Lyase</keyword>
<dbReference type="EC" id="4.6.1.12" evidence="3 7"/>
<feature type="site" description="Transition state stabilizer" evidence="7">
    <location>
        <position position="34"/>
    </location>
</feature>
<comment type="caution">
    <text evidence="7">Lacks conserved residue(s) required for the propagation of feature annotation.</text>
</comment>
<feature type="binding site" evidence="7">
    <location>
        <begin position="34"/>
        <end position="35"/>
    </location>
    <ligand>
        <name>4-CDP-2-C-methyl-D-erythritol 2-phosphate</name>
        <dbReference type="ChEBI" id="CHEBI:57919"/>
    </ligand>
</feature>
<evidence type="ECO:0000256" key="6">
    <source>
        <dbReference type="ARBA" id="ARBA00023239"/>
    </source>
</evidence>
<comment type="subunit">
    <text evidence="7">Homotrimer.</text>
</comment>
<comment type="function">
    <text evidence="7">Involved in the biosynthesis of isopentenyl diphosphate (IPP) and dimethylallyl diphosphate (DMAPP), two major building blocks of isoprenoid compounds. Catalyzes the conversion of 4-diphosphocytidyl-2-C-methyl-D-erythritol 2-phosphate (CDP-ME2P) to 2-C-methyl-D-erythritol 2,4-cyclodiphosphate (ME-CPP) with a corresponding release of cytidine 5-monophosphate (CMP).</text>
</comment>
<dbReference type="Pfam" id="PF02542">
    <property type="entry name" value="YgbB"/>
    <property type="match status" value="1"/>
</dbReference>
<comment type="caution">
    <text evidence="10">The sequence shown here is derived from an EMBL/GenBank/DDBJ whole genome shotgun (WGS) entry which is preliminary data.</text>
</comment>
<comment type="similarity">
    <text evidence="7 8">Belongs to the IspF family.</text>
</comment>
<dbReference type="InterPro" id="IPR020555">
    <property type="entry name" value="MECDP_synthase_CS"/>
</dbReference>
<feature type="binding site" evidence="7">
    <location>
        <position position="10"/>
    </location>
    <ligand>
        <name>a divalent metal cation</name>
        <dbReference type="ChEBI" id="CHEBI:60240"/>
    </ligand>
</feature>
<evidence type="ECO:0000256" key="2">
    <source>
        <dbReference type="ARBA" id="ARBA00004709"/>
    </source>
</evidence>
<feature type="binding site" evidence="7">
    <location>
        <begin position="132"/>
        <end position="135"/>
    </location>
    <ligand>
        <name>4-CDP-2-C-methyl-D-erythritol 2-phosphate</name>
        <dbReference type="ChEBI" id="CHEBI:57919"/>
    </ligand>
</feature>
<feature type="binding site" evidence="7">
    <location>
        <position position="42"/>
    </location>
    <ligand>
        <name>a divalent metal cation</name>
        <dbReference type="ChEBI" id="CHEBI:60240"/>
    </ligand>
</feature>
<dbReference type="CDD" id="cd00554">
    <property type="entry name" value="MECDP_synthase"/>
    <property type="match status" value="1"/>
</dbReference>
<keyword evidence="11" id="KW-1185">Reference proteome</keyword>
<feature type="binding site" evidence="7">
    <location>
        <begin position="61"/>
        <end position="65"/>
    </location>
    <ligand>
        <name>4-CDP-2-C-methyl-D-erythritol 2-phosphate</name>
        <dbReference type="ChEBI" id="CHEBI:57919"/>
    </ligand>
</feature>
<dbReference type="InterPro" id="IPR036571">
    <property type="entry name" value="MECDP_synthase_sf"/>
</dbReference>
<comment type="cofactor">
    <cofactor evidence="7">
        <name>a divalent metal cation</name>
        <dbReference type="ChEBI" id="CHEBI:60240"/>
    </cofactor>
    <text evidence="7">Binds 1 divalent metal cation per subunit.</text>
</comment>
<evidence type="ECO:0000256" key="1">
    <source>
        <dbReference type="ARBA" id="ARBA00000200"/>
    </source>
</evidence>
<evidence type="ECO:0000256" key="5">
    <source>
        <dbReference type="ARBA" id="ARBA00023229"/>
    </source>
</evidence>
<dbReference type="EMBL" id="JAVRHT010000080">
    <property type="protein sequence ID" value="MDT0633297.1"/>
    <property type="molecule type" value="Genomic_DNA"/>
</dbReference>